<dbReference type="Pfam" id="PF13083">
    <property type="entry name" value="KH_KhpA-B"/>
    <property type="match status" value="1"/>
</dbReference>
<evidence type="ECO:0000256" key="2">
    <source>
        <dbReference type="ARBA" id="ARBA00022884"/>
    </source>
</evidence>
<comment type="caution">
    <text evidence="4">The sequence shown here is derived from an EMBL/GenBank/DDBJ whole genome shotgun (WGS) entry which is preliminary data.</text>
</comment>
<comment type="function">
    <text evidence="3">A probable RNA chaperone. Forms a complex with KhpB which binds to cellular RNA and controls its expression. Plays a role in peptidoglycan (PG) homeostasis and cell length regulation.</text>
</comment>
<dbReference type="AlphaFoldDB" id="A0A1F5A7C4"/>
<dbReference type="GO" id="GO:0003723">
    <property type="term" value="F:RNA binding"/>
    <property type="evidence" value="ECO:0007669"/>
    <property type="project" value="UniProtKB-UniRule"/>
</dbReference>
<dbReference type="Proteomes" id="UP000177701">
    <property type="component" value="Unassembled WGS sequence"/>
</dbReference>
<protein>
    <recommendedName>
        <fullName evidence="3">RNA-binding protein KhpA</fullName>
    </recommendedName>
    <alternativeName>
        <fullName evidence="3">KH-domain protein A</fullName>
    </alternativeName>
</protein>
<reference evidence="4 5" key="1">
    <citation type="journal article" date="2016" name="Nat. Commun.">
        <title>Thousands of microbial genomes shed light on interconnected biogeochemical processes in an aquifer system.</title>
        <authorList>
            <person name="Anantharaman K."/>
            <person name="Brown C.T."/>
            <person name="Hug L.A."/>
            <person name="Sharon I."/>
            <person name="Castelle C.J."/>
            <person name="Probst A.J."/>
            <person name="Thomas B.C."/>
            <person name="Singh A."/>
            <person name="Wilkins M.J."/>
            <person name="Karaoz U."/>
            <person name="Brodie E.L."/>
            <person name="Williams K.H."/>
            <person name="Hubbard S.S."/>
            <person name="Banfield J.F."/>
        </authorList>
    </citation>
    <scope>NUCLEOTIDE SEQUENCE [LARGE SCALE GENOMIC DNA]</scope>
</reference>
<dbReference type="PROSITE" id="PS50084">
    <property type="entry name" value="KH_TYPE_1"/>
    <property type="match status" value="1"/>
</dbReference>
<dbReference type="GO" id="GO:0009252">
    <property type="term" value="P:peptidoglycan biosynthetic process"/>
    <property type="evidence" value="ECO:0007669"/>
    <property type="project" value="UniProtKB-UniRule"/>
</dbReference>
<dbReference type="CDD" id="cd22533">
    <property type="entry name" value="KH-II_YlqC-like"/>
    <property type="match status" value="1"/>
</dbReference>
<keyword evidence="1 3" id="KW-0963">Cytoplasm</keyword>
<name>A0A1F5A7C4_9BACT</name>
<accession>A0A1F5A7C4</accession>
<dbReference type="Gene3D" id="3.30.300.20">
    <property type="match status" value="1"/>
</dbReference>
<evidence type="ECO:0000313" key="4">
    <source>
        <dbReference type="EMBL" id="OGD14218.1"/>
    </source>
</evidence>
<dbReference type="GO" id="GO:0005737">
    <property type="term" value="C:cytoplasm"/>
    <property type="evidence" value="ECO:0007669"/>
    <property type="project" value="UniProtKB-SubCell"/>
</dbReference>
<dbReference type="InterPro" id="IPR015946">
    <property type="entry name" value="KH_dom-like_a/b"/>
</dbReference>
<gene>
    <name evidence="3" type="primary">khpA</name>
    <name evidence="4" type="ORF">A2V47_04710</name>
</gene>
<dbReference type="InterPro" id="IPR020627">
    <property type="entry name" value="KhpA"/>
</dbReference>
<dbReference type="GO" id="GO:0008360">
    <property type="term" value="P:regulation of cell shape"/>
    <property type="evidence" value="ECO:0007669"/>
    <property type="project" value="UniProtKB-KW"/>
</dbReference>
<evidence type="ECO:0000313" key="5">
    <source>
        <dbReference type="Proteomes" id="UP000177701"/>
    </source>
</evidence>
<dbReference type="STRING" id="1797291.A2V47_04710"/>
<keyword evidence="3" id="KW-0961">Cell wall biogenesis/degradation</keyword>
<dbReference type="InterPro" id="IPR009019">
    <property type="entry name" value="KH_sf_prok-type"/>
</dbReference>
<dbReference type="PANTHER" id="PTHR34654">
    <property type="entry name" value="UPF0109 PROTEIN SCO5592"/>
    <property type="match status" value="1"/>
</dbReference>
<dbReference type="HAMAP" id="MF_00088">
    <property type="entry name" value="KhpA"/>
    <property type="match status" value="1"/>
</dbReference>
<keyword evidence="2 3" id="KW-0694">RNA-binding</keyword>
<sequence>MRELIELIIKGIVDNPNQVEINEIIGEKASIFEIKVDPNDIGKVIGKQGRNIKSIRTIVNAAAQKDDKRAVIEIVD</sequence>
<proteinExistence type="inferred from homology"/>
<organism evidence="4 5">
    <name type="scientific">Candidatus Sediminicultor quintus</name>
    <dbReference type="NCBI Taxonomy" id="1797291"/>
    <lineage>
        <taxon>Bacteria</taxon>
        <taxon>Pseudomonadati</taxon>
        <taxon>Atribacterota</taxon>
        <taxon>Candidatus Phoenicimicrobiia</taxon>
        <taxon>Candidatus Pheonicimicrobiales</taxon>
        <taxon>Candidatus Phoenicimicrobiaceae</taxon>
        <taxon>Candidatus Sediminicultor</taxon>
    </lineage>
</organism>
<keyword evidence="3" id="KW-0143">Chaperone</keyword>
<dbReference type="PANTHER" id="PTHR34654:SF1">
    <property type="entry name" value="RNA-BINDING PROTEIN KHPA"/>
    <property type="match status" value="1"/>
</dbReference>
<dbReference type="SUPFAM" id="SSF54814">
    <property type="entry name" value="Prokaryotic type KH domain (KH-domain type II)"/>
    <property type="match status" value="1"/>
</dbReference>
<evidence type="ECO:0000256" key="3">
    <source>
        <dbReference type="HAMAP-Rule" id="MF_00088"/>
    </source>
</evidence>
<dbReference type="EMBL" id="MEYH01000090">
    <property type="protein sequence ID" value="OGD14218.1"/>
    <property type="molecule type" value="Genomic_DNA"/>
</dbReference>
<comment type="subcellular location">
    <subcellularLocation>
        <location evidence="3">Cytoplasm</location>
    </subcellularLocation>
</comment>
<comment type="similarity">
    <text evidence="3">Belongs to the KhpA RNA-binding protein family.</text>
</comment>
<dbReference type="GO" id="GO:0071555">
    <property type="term" value="P:cell wall organization"/>
    <property type="evidence" value="ECO:0007669"/>
    <property type="project" value="UniProtKB-KW"/>
</dbReference>
<keyword evidence="3" id="KW-0133">Cell shape</keyword>
<comment type="subunit">
    <text evidence="3">Forms a complex with KhpB.</text>
</comment>
<evidence type="ECO:0000256" key="1">
    <source>
        <dbReference type="ARBA" id="ARBA00022490"/>
    </source>
</evidence>